<feature type="region of interest" description="Disordered" evidence="1">
    <location>
        <begin position="1"/>
        <end position="30"/>
    </location>
</feature>
<feature type="compositionally biased region" description="Polar residues" evidence="1">
    <location>
        <begin position="1"/>
        <end position="26"/>
    </location>
</feature>
<gene>
    <name evidence="2" type="ORF">EVJ58_g10482</name>
</gene>
<dbReference type="AlphaFoldDB" id="A0A4Y9XNC7"/>
<sequence length="233" mass="26580">MDSQFRQRNMDASNDQSVASTAATNQHRSHVSIDDLPPDVLLVIFREVLLTVRQPTFKGFFPVGWNDQHLDPWPSYHNLMSPHPFPESITSVCRHWREVMSTVAFFWTRLVIWVGRDPTPLSTVCDYIAWSQNSPLDIHVLCTPEESIEHHTTEKAQVQAVMETLTPHMKRWRVLHMQLFFASSLPRPRIDLVGRASKLVELELLSTVDDCVASAEEAPPIVGEFQNARAGRS</sequence>
<dbReference type="EMBL" id="SEKV01001148">
    <property type="protein sequence ID" value="TFY51600.1"/>
    <property type="molecule type" value="Genomic_DNA"/>
</dbReference>
<evidence type="ECO:0008006" key="4">
    <source>
        <dbReference type="Google" id="ProtNLM"/>
    </source>
</evidence>
<reference evidence="2 3" key="1">
    <citation type="submission" date="2019-01" db="EMBL/GenBank/DDBJ databases">
        <title>Genome sequencing of the rare red list fungi Fomitopsis rosea.</title>
        <authorList>
            <person name="Buettner E."/>
            <person name="Kellner H."/>
        </authorList>
    </citation>
    <scope>NUCLEOTIDE SEQUENCE [LARGE SCALE GENOMIC DNA]</scope>
    <source>
        <strain evidence="2 3">DSM 105464</strain>
    </source>
</reference>
<evidence type="ECO:0000313" key="2">
    <source>
        <dbReference type="EMBL" id="TFY51600.1"/>
    </source>
</evidence>
<organism evidence="2 3">
    <name type="scientific">Rhodofomes roseus</name>
    <dbReference type="NCBI Taxonomy" id="34475"/>
    <lineage>
        <taxon>Eukaryota</taxon>
        <taxon>Fungi</taxon>
        <taxon>Dikarya</taxon>
        <taxon>Basidiomycota</taxon>
        <taxon>Agaricomycotina</taxon>
        <taxon>Agaricomycetes</taxon>
        <taxon>Polyporales</taxon>
        <taxon>Rhodofomes</taxon>
    </lineage>
</organism>
<dbReference type="Gene3D" id="1.20.1280.50">
    <property type="match status" value="1"/>
</dbReference>
<evidence type="ECO:0000313" key="3">
    <source>
        <dbReference type="Proteomes" id="UP000298390"/>
    </source>
</evidence>
<proteinExistence type="predicted"/>
<name>A0A4Y9XNC7_9APHY</name>
<comment type="caution">
    <text evidence="2">The sequence shown here is derived from an EMBL/GenBank/DDBJ whole genome shotgun (WGS) entry which is preliminary data.</text>
</comment>
<dbReference type="STRING" id="34475.A0A4Y9XNC7"/>
<dbReference type="Proteomes" id="UP000298390">
    <property type="component" value="Unassembled WGS sequence"/>
</dbReference>
<evidence type="ECO:0000256" key="1">
    <source>
        <dbReference type="SAM" id="MobiDB-lite"/>
    </source>
</evidence>
<accession>A0A4Y9XNC7</accession>
<protein>
    <recommendedName>
        <fullName evidence="4">F-box domain-containing protein</fullName>
    </recommendedName>
</protein>